<protein>
    <submittedName>
        <fullName evidence="7">von Willebrand factor type A domain protein</fullName>
    </submittedName>
</protein>
<dbReference type="Pfam" id="PF07584">
    <property type="entry name" value="BatA"/>
    <property type="match status" value="1"/>
</dbReference>
<dbReference type="SMART" id="SM00327">
    <property type="entry name" value="VWA"/>
    <property type="match status" value="1"/>
</dbReference>
<name>A0A518DE50_9BACT</name>
<keyword evidence="2 5" id="KW-0812">Transmembrane</keyword>
<keyword evidence="1" id="KW-1003">Cell membrane</keyword>
<reference evidence="7 8" key="1">
    <citation type="submission" date="2019-02" db="EMBL/GenBank/DDBJ databases">
        <title>Deep-cultivation of Planctomycetes and their phenomic and genomic characterization uncovers novel biology.</title>
        <authorList>
            <person name="Wiegand S."/>
            <person name="Jogler M."/>
            <person name="Boedeker C."/>
            <person name="Pinto D."/>
            <person name="Vollmers J."/>
            <person name="Rivas-Marin E."/>
            <person name="Kohn T."/>
            <person name="Peeters S.H."/>
            <person name="Heuer A."/>
            <person name="Rast P."/>
            <person name="Oberbeckmann S."/>
            <person name="Bunk B."/>
            <person name="Jeske O."/>
            <person name="Meyerdierks A."/>
            <person name="Storesund J.E."/>
            <person name="Kallscheuer N."/>
            <person name="Luecker S."/>
            <person name="Lage O.M."/>
            <person name="Pohl T."/>
            <person name="Merkel B.J."/>
            <person name="Hornburger P."/>
            <person name="Mueller R.-W."/>
            <person name="Bruemmer F."/>
            <person name="Labrenz M."/>
            <person name="Spormann A.M."/>
            <person name="Op den Camp H."/>
            <person name="Overmann J."/>
            <person name="Amann R."/>
            <person name="Jetten M.S.M."/>
            <person name="Mascher T."/>
            <person name="Medema M.H."/>
            <person name="Devos D.P."/>
            <person name="Kaster A.-K."/>
            <person name="Ovreas L."/>
            <person name="Rohde M."/>
            <person name="Galperin M.Y."/>
            <person name="Jogler C."/>
        </authorList>
    </citation>
    <scope>NUCLEOTIDE SEQUENCE [LARGE SCALE GENOMIC DNA]</scope>
    <source>
        <strain evidence="7 8">Pla175</strain>
    </source>
</reference>
<dbReference type="PANTHER" id="PTHR22550:SF5">
    <property type="entry name" value="LEUCINE ZIPPER PROTEIN 4"/>
    <property type="match status" value="1"/>
</dbReference>
<feature type="domain" description="VWFA" evidence="6">
    <location>
        <begin position="86"/>
        <end position="305"/>
    </location>
</feature>
<dbReference type="KEGG" id="pnd:Pla175_31070"/>
<dbReference type="AlphaFoldDB" id="A0A518DE50"/>
<accession>A0A518DE50</accession>
<keyword evidence="3 5" id="KW-1133">Transmembrane helix</keyword>
<feature type="transmembrane region" description="Helical" evidence="5">
    <location>
        <begin position="331"/>
        <end position="353"/>
    </location>
</feature>
<evidence type="ECO:0000313" key="8">
    <source>
        <dbReference type="Proteomes" id="UP000317429"/>
    </source>
</evidence>
<keyword evidence="4 5" id="KW-0472">Membrane</keyword>
<evidence type="ECO:0000256" key="2">
    <source>
        <dbReference type="ARBA" id="ARBA00022692"/>
    </source>
</evidence>
<dbReference type="InterPro" id="IPR024163">
    <property type="entry name" value="Aerotolerance_reg_N"/>
</dbReference>
<dbReference type="EMBL" id="CP036291">
    <property type="protein sequence ID" value="QDU89712.1"/>
    <property type="molecule type" value="Genomic_DNA"/>
</dbReference>
<dbReference type="InterPro" id="IPR050768">
    <property type="entry name" value="UPF0353/GerABKA_families"/>
</dbReference>
<evidence type="ECO:0000256" key="5">
    <source>
        <dbReference type="SAM" id="Phobius"/>
    </source>
</evidence>
<dbReference type="OrthoDB" id="6206554at2"/>
<dbReference type="PANTHER" id="PTHR22550">
    <property type="entry name" value="SPORE GERMINATION PROTEIN"/>
    <property type="match status" value="1"/>
</dbReference>
<dbReference type="RefSeq" id="WP_145286771.1">
    <property type="nucleotide sequence ID" value="NZ_CP036291.1"/>
</dbReference>
<dbReference type="PROSITE" id="PS50234">
    <property type="entry name" value="VWFA"/>
    <property type="match status" value="1"/>
</dbReference>
<keyword evidence="8" id="KW-1185">Reference proteome</keyword>
<evidence type="ECO:0000256" key="3">
    <source>
        <dbReference type="ARBA" id="ARBA00022989"/>
    </source>
</evidence>
<evidence type="ECO:0000256" key="1">
    <source>
        <dbReference type="ARBA" id="ARBA00022475"/>
    </source>
</evidence>
<dbReference type="Gene3D" id="3.40.50.410">
    <property type="entry name" value="von Willebrand factor, type A domain"/>
    <property type="match status" value="1"/>
</dbReference>
<organism evidence="7 8">
    <name type="scientific">Pirellulimonas nuda</name>
    <dbReference type="NCBI Taxonomy" id="2528009"/>
    <lineage>
        <taxon>Bacteria</taxon>
        <taxon>Pseudomonadati</taxon>
        <taxon>Planctomycetota</taxon>
        <taxon>Planctomycetia</taxon>
        <taxon>Pirellulales</taxon>
        <taxon>Lacipirellulaceae</taxon>
        <taxon>Pirellulimonas</taxon>
    </lineage>
</organism>
<evidence type="ECO:0000259" key="6">
    <source>
        <dbReference type="PROSITE" id="PS50234"/>
    </source>
</evidence>
<dbReference type="Pfam" id="PF00092">
    <property type="entry name" value="VWA"/>
    <property type="match status" value="1"/>
</dbReference>
<gene>
    <name evidence="7" type="ORF">Pla175_31070</name>
</gene>
<dbReference type="Proteomes" id="UP000317429">
    <property type="component" value="Chromosome"/>
</dbReference>
<evidence type="ECO:0000256" key="4">
    <source>
        <dbReference type="ARBA" id="ARBA00023136"/>
    </source>
</evidence>
<proteinExistence type="predicted"/>
<dbReference type="InterPro" id="IPR036465">
    <property type="entry name" value="vWFA_dom_sf"/>
</dbReference>
<dbReference type="SUPFAM" id="SSF53300">
    <property type="entry name" value="vWA-like"/>
    <property type="match status" value="1"/>
</dbReference>
<evidence type="ECO:0000313" key="7">
    <source>
        <dbReference type="EMBL" id="QDU89712.1"/>
    </source>
</evidence>
<dbReference type="InterPro" id="IPR002035">
    <property type="entry name" value="VWF_A"/>
</dbReference>
<feature type="transmembrane region" description="Helical" evidence="5">
    <location>
        <begin position="51"/>
        <end position="69"/>
    </location>
</feature>
<sequence length="362" mass="39260">MFSSPWMFTLLLLLPLVAWRLWSGARQTAAPFSSTEHLQALRPTWRQRLAWLPAALTLAAVAVTIVALARPREGREQTVVDADGIAIEMVVDRSGSMRALDFQLDGSPVDRLTAIKSVAGRFIEGDDDPADDASLPGRVGDLVGLVTFAGYADAAAPPTLDHAFVTAQLNQQEIATQRGEDGTAIGDAISLAVEKLTSLDDRQQEKVKSKVLVLLTDGENNAGEVDPTQAAELAKKLGVKIYTIGVGTRGRAPVPVANPFTGREQIEWAEVNLDEGALRAIASATEGKYFRATDTESLTEVYREIDLLEKTKIEEQHFVDYRELAIQPTPWGALTLPPLALVALGLLWARVILASTLFRELA</sequence>